<dbReference type="Proteomes" id="UP000444401">
    <property type="component" value="Unassembled WGS sequence"/>
</dbReference>
<evidence type="ECO:0000313" key="4">
    <source>
        <dbReference type="EMBL" id="MXO69951.1"/>
    </source>
</evidence>
<sequence>MKNILFAPGLVLAAMPLAAAPAIAQATPPAASETARELAAMRAEMARMAARIETLEAELAAAGDAPAAVPADDAPAAADPANAQAEGVSGGAPAGRGGTTIRWKGAPVIEGEGGWSFKPRGRLQIDAGTIAAPAATGAEDGFGSEIRRARLGVEGDIPGGFGYKFELDFAGGEVEIADAIATYGDGGLTVSAGQHNTFQGLEELTSSRFISTMERAAFTDAFGFERRVGLSAQYAADGWLVQAGVFGDNADDLSNRNWSVDGRLVAMPELGGAQLHLGGSLHYAEYESGTTLRYRQRPFVHFTDTRFIDTGRFAAGSELGMGLEAAAIAGPFHAAAEGFWQKVDRPGALADPTFFGGYAEVGLFLTRGDTRGYKRGVFDRVKPASPVGEGGFGAIQVNLRYDRLDLSEAAIVGGTQDGYALSLVWTPTDHTRLMANYGRMEYRGAAIPAAGGERSYGVDAFGVRAQIDF</sequence>
<feature type="compositionally biased region" description="Gly residues" evidence="2">
    <location>
        <begin position="88"/>
        <end position="98"/>
    </location>
</feature>
<accession>A0ABW9V172</accession>
<feature type="chain" id="PRO_5046363813" description="Porin" evidence="3">
    <location>
        <begin position="27"/>
        <end position="469"/>
    </location>
</feature>
<feature type="coiled-coil region" evidence="1">
    <location>
        <begin position="31"/>
        <end position="65"/>
    </location>
</feature>
<evidence type="ECO:0008006" key="6">
    <source>
        <dbReference type="Google" id="ProtNLM"/>
    </source>
</evidence>
<dbReference type="InterPro" id="IPR010870">
    <property type="entry name" value="Porin_O/P"/>
</dbReference>
<keyword evidence="1" id="KW-0175">Coiled coil</keyword>
<comment type="caution">
    <text evidence="4">The sequence shown here is derived from an EMBL/GenBank/DDBJ whole genome shotgun (WGS) entry which is preliminary data.</text>
</comment>
<dbReference type="RefSeq" id="WP_160734548.1">
    <property type="nucleotide sequence ID" value="NZ_WTYO01000009.1"/>
</dbReference>
<feature type="compositionally biased region" description="Low complexity" evidence="2">
    <location>
        <begin position="66"/>
        <end position="87"/>
    </location>
</feature>
<dbReference type="Gene3D" id="2.40.160.10">
    <property type="entry name" value="Porin"/>
    <property type="match status" value="1"/>
</dbReference>
<dbReference type="InterPro" id="IPR023614">
    <property type="entry name" value="Porin_dom_sf"/>
</dbReference>
<protein>
    <recommendedName>
        <fullName evidence="6">Porin</fullName>
    </recommendedName>
</protein>
<evidence type="ECO:0000256" key="3">
    <source>
        <dbReference type="SAM" id="SignalP"/>
    </source>
</evidence>
<feature type="signal peptide" evidence="3">
    <location>
        <begin position="1"/>
        <end position="26"/>
    </location>
</feature>
<dbReference type="SUPFAM" id="SSF56935">
    <property type="entry name" value="Porins"/>
    <property type="match status" value="1"/>
</dbReference>
<keyword evidence="5" id="KW-1185">Reference proteome</keyword>
<dbReference type="EMBL" id="WTYO01000009">
    <property type="protein sequence ID" value="MXO69951.1"/>
    <property type="molecule type" value="Genomic_DNA"/>
</dbReference>
<proteinExistence type="predicted"/>
<name>A0ABW9V172_9SPHN</name>
<evidence type="ECO:0000256" key="1">
    <source>
        <dbReference type="SAM" id="Coils"/>
    </source>
</evidence>
<feature type="region of interest" description="Disordered" evidence="2">
    <location>
        <begin position="66"/>
        <end position="101"/>
    </location>
</feature>
<evidence type="ECO:0000313" key="5">
    <source>
        <dbReference type="Proteomes" id="UP000444401"/>
    </source>
</evidence>
<keyword evidence="3" id="KW-0732">Signal</keyword>
<gene>
    <name evidence="4" type="ORF">GRI72_14120</name>
</gene>
<dbReference type="Pfam" id="PF07396">
    <property type="entry name" value="Porin_O_P"/>
    <property type="match status" value="1"/>
</dbReference>
<reference evidence="4 5" key="1">
    <citation type="submission" date="2019-12" db="EMBL/GenBank/DDBJ databases">
        <title>Genomic-based taxomic classification of the family Erythrobacteraceae.</title>
        <authorList>
            <person name="Xu L."/>
        </authorList>
    </citation>
    <scope>NUCLEOTIDE SEQUENCE [LARGE SCALE GENOMIC DNA]</scope>
    <source>
        <strain evidence="4 5">H32</strain>
    </source>
</reference>
<evidence type="ECO:0000256" key="2">
    <source>
        <dbReference type="SAM" id="MobiDB-lite"/>
    </source>
</evidence>
<organism evidence="4 5">
    <name type="scientific">Pelagerythrobacter marinus</name>
    <dbReference type="NCBI Taxonomy" id="538382"/>
    <lineage>
        <taxon>Bacteria</taxon>
        <taxon>Pseudomonadati</taxon>
        <taxon>Pseudomonadota</taxon>
        <taxon>Alphaproteobacteria</taxon>
        <taxon>Sphingomonadales</taxon>
        <taxon>Erythrobacteraceae</taxon>
        <taxon>Pelagerythrobacter</taxon>
    </lineage>
</organism>